<dbReference type="OrthoDB" id="3325701at2"/>
<keyword evidence="4" id="KW-1185">Reference proteome</keyword>
<evidence type="ECO:0000259" key="2">
    <source>
        <dbReference type="Pfam" id="PF00144"/>
    </source>
</evidence>
<gene>
    <name evidence="3" type="ORF">FHP06_13295</name>
</gene>
<name>A0A5C8NFQ3_9ACTN</name>
<evidence type="ECO:0000313" key="4">
    <source>
        <dbReference type="Proteomes" id="UP000321571"/>
    </source>
</evidence>
<dbReference type="Pfam" id="PF00144">
    <property type="entry name" value="Beta-lactamase"/>
    <property type="match status" value="1"/>
</dbReference>
<sequence length="460" mass="49705">MTPVGRTRVELRRSERIAVVALLLVASLLVAHPAAAAPAARCELPAAGEPFRTATPEQQDLDVTQLRRAVNQLSLRSRLSVRVFRNNCLVAQSALTPITDNVSNNLWSVTKSVTSLLTGIAIGDGKLSLDDPIGRYLPEGPSWGSPKHRALTVRQLLTQSSGLDQAILAEALTLGLDPSQPRQALAQPFVHEPGTTFQYSQLNISLLGFVVQRAVGEDLQEYAQRRLFGPIGIRDGSYFWLRDRSGLVYGYSNLFMKPKQLARLALLMSNGGTWRGTRVVPADYVKAVSQPSPTNGCYGFLFWTNRGTPCTGADIPSAQTVDHRMVPSAPVDTYEMNGTGGQLAIMVPSLGLTVVTTGYFGNIALNPQTLLGAGPSDEMQYTFFRSLLKAFRDVDVPDPGPFRGDRLQLDLNPMNFLSPKVLLRSLLASPSCNVLVCDGTIPTQGLIRNVQALPGLAAAG</sequence>
<keyword evidence="3" id="KW-0378">Hydrolase</keyword>
<evidence type="ECO:0000256" key="1">
    <source>
        <dbReference type="SAM" id="SignalP"/>
    </source>
</evidence>
<dbReference type="GO" id="GO:0016787">
    <property type="term" value="F:hydrolase activity"/>
    <property type="evidence" value="ECO:0007669"/>
    <property type="project" value="UniProtKB-KW"/>
</dbReference>
<protein>
    <submittedName>
        <fullName evidence="3">Serine hydrolase</fullName>
    </submittedName>
</protein>
<feature type="domain" description="Beta-lactamase-related" evidence="2">
    <location>
        <begin position="80"/>
        <end position="355"/>
    </location>
</feature>
<accession>A0A5C8NFQ3</accession>
<dbReference type="AlphaFoldDB" id="A0A5C8NFQ3"/>
<dbReference type="PANTHER" id="PTHR43283">
    <property type="entry name" value="BETA-LACTAMASE-RELATED"/>
    <property type="match status" value="1"/>
</dbReference>
<comment type="caution">
    <text evidence="3">The sequence shown here is derived from an EMBL/GenBank/DDBJ whole genome shotgun (WGS) entry which is preliminary data.</text>
</comment>
<reference evidence="3 4" key="1">
    <citation type="submission" date="2019-06" db="EMBL/GenBank/DDBJ databases">
        <title>Aeromicrobium sp. nov., isolated from a maize field.</title>
        <authorList>
            <person name="Lin S.-Y."/>
            <person name="Tsai C.-F."/>
            <person name="Young C.-C."/>
        </authorList>
    </citation>
    <scope>NUCLEOTIDE SEQUENCE [LARGE SCALE GENOMIC DNA]</scope>
    <source>
        <strain evidence="3 4">CC-CFT486</strain>
    </source>
</reference>
<feature type="signal peptide" evidence="1">
    <location>
        <begin position="1"/>
        <end position="36"/>
    </location>
</feature>
<dbReference type="SUPFAM" id="SSF56601">
    <property type="entry name" value="beta-lactamase/transpeptidase-like"/>
    <property type="match status" value="1"/>
</dbReference>
<dbReference type="PANTHER" id="PTHR43283:SF7">
    <property type="entry name" value="BETA-LACTAMASE-RELATED DOMAIN-CONTAINING PROTEIN"/>
    <property type="match status" value="1"/>
</dbReference>
<dbReference type="InterPro" id="IPR012338">
    <property type="entry name" value="Beta-lactam/transpept-like"/>
</dbReference>
<dbReference type="Gene3D" id="3.40.710.10">
    <property type="entry name" value="DD-peptidase/beta-lactamase superfamily"/>
    <property type="match status" value="1"/>
</dbReference>
<feature type="chain" id="PRO_5023068237" evidence="1">
    <location>
        <begin position="37"/>
        <end position="460"/>
    </location>
</feature>
<dbReference type="InterPro" id="IPR001466">
    <property type="entry name" value="Beta-lactam-related"/>
</dbReference>
<keyword evidence="1" id="KW-0732">Signal</keyword>
<evidence type="ECO:0000313" key="3">
    <source>
        <dbReference type="EMBL" id="TXL57743.1"/>
    </source>
</evidence>
<dbReference type="Proteomes" id="UP000321571">
    <property type="component" value="Unassembled WGS sequence"/>
</dbReference>
<dbReference type="InterPro" id="IPR050789">
    <property type="entry name" value="Diverse_Enzym_Activities"/>
</dbReference>
<dbReference type="EMBL" id="VDUX01000006">
    <property type="protein sequence ID" value="TXL57743.1"/>
    <property type="molecule type" value="Genomic_DNA"/>
</dbReference>
<organism evidence="3 4">
    <name type="scientific">Aeromicrobium terrae</name>
    <dbReference type="NCBI Taxonomy" id="2498846"/>
    <lineage>
        <taxon>Bacteria</taxon>
        <taxon>Bacillati</taxon>
        <taxon>Actinomycetota</taxon>
        <taxon>Actinomycetes</taxon>
        <taxon>Propionibacteriales</taxon>
        <taxon>Nocardioidaceae</taxon>
        <taxon>Aeromicrobium</taxon>
    </lineage>
</organism>
<proteinExistence type="predicted"/>